<protein>
    <submittedName>
        <fullName evidence="1">Uncharacterized protein</fullName>
    </submittedName>
</protein>
<organism evidence="1">
    <name type="scientific">Bactrocera latifrons</name>
    <name type="common">Malaysian fruit fly</name>
    <name type="synonym">Chaetodacus latifrons</name>
    <dbReference type="NCBI Taxonomy" id="174628"/>
    <lineage>
        <taxon>Eukaryota</taxon>
        <taxon>Metazoa</taxon>
        <taxon>Ecdysozoa</taxon>
        <taxon>Arthropoda</taxon>
        <taxon>Hexapoda</taxon>
        <taxon>Insecta</taxon>
        <taxon>Pterygota</taxon>
        <taxon>Neoptera</taxon>
        <taxon>Endopterygota</taxon>
        <taxon>Diptera</taxon>
        <taxon>Brachycera</taxon>
        <taxon>Muscomorpha</taxon>
        <taxon>Tephritoidea</taxon>
        <taxon>Tephritidae</taxon>
        <taxon>Bactrocera</taxon>
        <taxon>Bactrocera</taxon>
    </lineage>
</organism>
<evidence type="ECO:0000313" key="1">
    <source>
        <dbReference type="EMBL" id="JAI38481.1"/>
    </source>
</evidence>
<reference evidence="1" key="1">
    <citation type="submission" date="2015-06" db="EMBL/GenBank/DDBJ databases">
        <authorList>
            <person name="Hoefler B.C."/>
            <person name="Straight P.D."/>
        </authorList>
    </citation>
    <scope>NUCLEOTIDE SEQUENCE</scope>
</reference>
<dbReference type="AlphaFoldDB" id="A0A0K8VHW7"/>
<accession>A0A0K8VHW7</accession>
<gene>
    <name evidence="1" type="ORF">c0_g1_i1</name>
</gene>
<dbReference type="InterPro" id="IPR007970">
    <property type="entry name" value="DUF733"/>
</dbReference>
<proteinExistence type="predicted"/>
<dbReference type="Pfam" id="PF05306">
    <property type="entry name" value="DUF733"/>
    <property type="match status" value="1"/>
</dbReference>
<name>A0A0K8VHW7_BACLA</name>
<sequence>MECSSCLQYQLYIYRMELRRRRRREDILHETKADITNQLILHQHEQDKDLEMEAKKMKCRRRCEDILQVTKGPVTDHLRFHRPEQDEAAEVEDIKQKQHSGSKDILPETKAPVTDQLKFYPLEPEKSIPCEVMELVDTFEFNFLDKIQINEFNTNFNNVFKSDARSALEEFNDYYINF</sequence>
<dbReference type="EMBL" id="GDHF01013833">
    <property type="protein sequence ID" value="JAI38481.1"/>
    <property type="molecule type" value="Transcribed_RNA"/>
</dbReference>